<dbReference type="GO" id="GO:0005886">
    <property type="term" value="C:plasma membrane"/>
    <property type="evidence" value="ECO:0007669"/>
    <property type="project" value="UniProtKB-SubCell"/>
</dbReference>
<dbReference type="InterPro" id="IPR038763">
    <property type="entry name" value="DHH_sf"/>
</dbReference>
<evidence type="ECO:0000259" key="5">
    <source>
        <dbReference type="Pfam" id="PF01368"/>
    </source>
</evidence>
<dbReference type="Pfam" id="PF24898">
    <property type="entry name" value="GGDEF_GdpP"/>
    <property type="match status" value="1"/>
</dbReference>
<keyword evidence="2" id="KW-0464">Manganese</keyword>
<sequence length="685" mass="76840">MKNKVRVRGQLKTYLQWPLLMTALVVLMNLAAGFVNSIAGLVMSVFTIMYAAIAFWIYIYGRKKLLGGLVEFSSEYAWVQKQLLSEMALPYGLADNEGRLLWMNEKFKELLKTDEKGKNVRKNLQVLFPEITREVLASKEPTTLHTSYGTSLYRLDLKPVFLDLEQEQNLGIEEIQEEEEKLIAVYLFDETKIVEYRREIDNQKMVCGLIYLDNYEEALESVEEVRRSLLTALIDRKISKYITGINGVVKKIEKDKYFFAIKQMYVDQLRESRFSILEEVKTVNIGNEMAVTLSIGLGMNGENYCQNYDFARVAIDMALGRGGDQAVVKDGARIQYYGGKSQQAEKTTRVKARVKAHALRELMETRDRLLIMGHKMADIDSLGAAIGIYRIAMAMNKKANIVINEVTSSVRPMMERFQNSTDYPDDMFINGVKAMDIADAATMLVVVDVNRPSITDSPELLQKIKTIVVLDHHRQSSEIITNAVLSYVEPFASSTCEMVAEVLQYIADGIKIKQVEADAMYAGIVIDTNNFMNQAGVRTFEAAAFLRRCGADVTRVRKMFRDNMADYKAKAAAISNAEVFEGSFAISVCPSEGLDSPTIIGAQAANELMDIAGIKASIVLSMYNGVVYISARSIDEVNVQVMMEKLGGGGHRTIAGAQLRDTTLDEAKEKIKNLIREMIQKGDLS</sequence>
<keyword evidence="1 4" id="KW-0472">Membrane</keyword>
<dbReference type="InterPro" id="IPR014528">
    <property type="entry name" value="GdpP/PdeA"/>
</dbReference>
<dbReference type="PIRSF" id="PIRSF026583">
    <property type="entry name" value="YybT"/>
    <property type="match status" value="1"/>
</dbReference>
<dbReference type="Pfam" id="PF02272">
    <property type="entry name" value="DHHA1"/>
    <property type="match status" value="1"/>
</dbReference>
<dbReference type="GO" id="GO:0003676">
    <property type="term" value="F:nucleic acid binding"/>
    <property type="evidence" value="ECO:0007669"/>
    <property type="project" value="UniProtKB-UniRule"/>
</dbReference>
<comment type="function">
    <text evidence="1">Has phosphodiesterase (PDE) activity against cyclic-di-AMP (c-di-AMP).</text>
</comment>
<dbReference type="PANTHER" id="PTHR47618:SF2">
    <property type="entry name" value="CYCLIC-DI-AMP PHOSPHODIESTERASE GDPP"/>
    <property type="match status" value="1"/>
</dbReference>
<dbReference type="Gene3D" id="3.90.1640.10">
    <property type="entry name" value="inorganic pyrophosphatase (n-terminal core)"/>
    <property type="match status" value="1"/>
</dbReference>
<evidence type="ECO:0000259" key="6">
    <source>
        <dbReference type="Pfam" id="PF02272"/>
    </source>
</evidence>
<dbReference type="EC" id="3.1.4.-" evidence="1"/>
<accession>A0A9D2HKA0</accession>
<dbReference type="Gene3D" id="3.30.450.20">
    <property type="entry name" value="PAS domain"/>
    <property type="match status" value="1"/>
</dbReference>
<dbReference type="EMBL" id="DWZA01000092">
    <property type="protein sequence ID" value="HJA71999.1"/>
    <property type="molecule type" value="Genomic_DNA"/>
</dbReference>
<dbReference type="PANTHER" id="PTHR47618">
    <property type="entry name" value="BIFUNCTIONAL OLIGORIBONUCLEASE AND PAP PHOSPHATASE NRNA"/>
    <property type="match status" value="1"/>
</dbReference>
<organism evidence="7 8">
    <name type="scientific">Candidatus Lachnoclostridium stercoravium</name>
    <dbReference type="NCBI Taxonomy" id="2838633"/>
    <lineage>
        <taxon>Bacteria</taxon>
        <taxon>Bacillati</taxon>
        <taxon>Bacillota</taxon>
        <taxon>Clostridia</taxon>
        <taxon>Lachnospirales</taxon>
        <taxon>Lachnospiraceae</taxon>
    </lineage>
</organism>
<dbReference type="InterPro" id="IPR001667">
    <property type="entry name" value="DDH_dom"/>
</dbReference>
<evidence type="ECO:0000256" key="3">
    <source>
        <dbReference type="SAM" id="Coils"/>
    </source>
</evidence>
<comment type="similarity">
    <text evidence="1">Belongs to the GdpP/PdeA phosphodiesterase family.</text>
</comment>
<evidence type="ECO:0000256" key="4">
    <source>
        <dbReference type="SAM" id="Phobius"/>
    </source>
</evidence>
<feature type="transmembrane region" description="Helical" evidence="4">
    <location>
        <begin position="38"/>
        <end position="59"/>
    </location>
</feature>
<dbReference type="GO" id="GO:0046872">
    <property type="term" value="F:metal ion binding"/>
    <property type="evidence" value="ECO:0007669"/>
    <property type="project" value="UniProtKB-KW"/>
</dbReference>
<comment type="subcellular location">
    <subcellularLocation>
        <location evidence="1">Cell membrane</location>
    </subcellularLocation>
</comment>
<dbReference type="AlphaFoldDB" id="A0A9D2HKA0"/>
<name>A0A9D2HKA0_9FIRM</name>
<dbReference type="GO" id="GO:0016787">
    <property type="term" value="F:hydrolase activity"/>
    <property type="evidence" value="ECO:0007669"/>
    <property type="project" value="UniProtKB-UniRule"/>
</dbReference>
<feature type="transmembrane region" description="Helical" evidence="4">
    <location>
        <begin position="14"/>
        <end position="32"/>
    </location>
</feature>
<keyword evidence="4" id="KW-1133">Transmembrane helix</keyword>
<proteinExistence type="inferred from homology"/>
<comment type="caution">
    <text evidence="7">The sequence shown here is derived from an EMBL/GenBank/DDBJ whole genome shotgun (WGS) entry which is preliminary data.</text>
</comment>
<feature type="domain" description="DDH" evidence="5">
    <location>
        <begin position="369"/>
        <end position="524"/>
    </location>
</feature>
<comment type="catalytic activity">
    <reaction evidence="1">
        <text>3',3'-c-di-AMP + H2O = 5'-O-phosphonoadenylyl-(3'-&gt;5')-adenosine + H(+)</text>
        <dbReference type="Rhea" id="RHEA:54420"/>
        <dbReference type="ChEBI" id="CHEBI:15377"/>
        <dbReference type="ChEBI" id="CHEBI:15378"/>
        <dbReference type="ChEBI" id="CHEBI:71500"/>
        <dbReference type="ChEBI" id="CHEBI:138171"/>
    </reaction>
</comment>
<feature type="binding site" evidence="2">
    <location>
        <position position="448"/>
    </location>
    <ligand>
        <name>Mn(2+)</name>
        <dbReference type="ChEBI" id="CHEBI:29035"/>
        <label>1</label>
    </ligand>
</feature>
<evidence type="ECO:0000313" key="8">
    <source>
        <dbReference type="Proteomes" id="UP000823900"/>
    </source>
</evidence>
<feature type="binding site" evidence="2">
    <location>
        <position position="448"/>
    </location>
    <ligand>
        <name>Mn(2+)</name>
        <dbReference type="ChEBI" id="CHEBI:29035"/>
        <label>2</label>
    </ligand>
</feature>
<keyword evidence="2" id="KW-0479">Metal-binding</keyword>
<feature type="binding site" evidence="2">
    <location>
        <position position="527"/>
    </location>
    <ligand>
        <name>Mn(2+)</name>
        <dbReference type="ChEBI" id="CHEBI:29035"/>
        <label>2</label>
    </ligand>
</feature>
<reference evidence="7" key="1">
    <citation type="journal article" date="2021" name="PeerJ">
        <title>Extensive microbial diversity within the chicken gut microbiome revealed by metagenomics and culture.</title>
        <authorList>
            <person name="Gilroy R."/>
            <person name="Ravi A."/>
            <person name="Getino M."/>
            <person name="Pursley I."/>
            <person name="Horton D.L."/>
            <person name="Alikhan N.F."/>
            <person name="Baker D."/>
            <person name="Gharbi K."/>
            <person name="Hall N."/>
            <person name="Watson M."/>
            <person name="Adriaenssens E.M."/>
            <person name="Foster-Nyarko E."/>
            <person name="Jarju S."/>
            <person name="Secka A."/>
            <person name="Antonio M."/>
            <person name="Oren A."/>
            <person name="Chaudhuri R.R."/>
            <person name="La Ragione R."/>
            <person name="Hildebrand F."/>
            <person name="Pallen M.J."/>
        </authorList>
    </citation>
    <scope>NUCLEOTIDE SEQUENCE</scope>
    <source>
        <strain evidence="7">CHK178-16964</strain>
    </source>
</reference>
<dbReference type="Gene3D" id="3.10.310.30">
    <property type="match status" value="1"/>
</dbReference>
<comment type="cofactor">
    <cofactor evidence="2">
        <name>Mn(2+)</name>
        <dbReference type="ChEBI" id="CHEBI:29035"/>
    </cofactor>
    <text evidence="2">For phosphodiesterase activity, probably binds 2 Mn(2+) per subunit.</text>
</comment>
<keyword evidence="1" id="KW-0378">Hydrolase</keyword>
<feature type="binding site" evidence="2">
    <location>
        <position position="380"/>
    </location>
    <ligand>
        <name>Mn(2+)</name>
        <dbReference type="ChEBI" id="CHEBI:29035"/>
        <label>2</label>
    </ligand>
</feature>
<keyword evidence="4" id="KW-0812">Transmembrane</keyword>
<feature type="coiled-coil region" evidence="3">
    <location>
        <begin position="657"/>
        <end position="684"/>
    </location>
</feature>
<dbReference type="InterPro" id="IPR003156">
    <property type="entry name" value="DHHA1_dom"/>
</dbReference>
<keyword evidence="3" id="KW-0175">Coiled coil</keyword>
<reference evidence="7" key="2">
    <citation type="submission" date="2021-04" db="EMBL/GenBank/DDBJ databases">
        <authorList>
            <person name="Gilroy R."/>
        </authorList>
    </citation>
    <scope>NUCLEOTIDE SEQUENCE</scope>
    <source>
        <strain evidence="7">CHK178-16964</strain>
    </source>
</reference>
<dbReference type="FunFam" id="3.90.1640.10:FF:000002">
    <property type="entry name" value="Cyclic-di-AMP phosphodiesterase"/>
    <property type="match status" value="1"/>
</dbReference>
<feature type="domain" description="DHHA1" evidence="6">
    <location>
        <begin position="601"/>
        <end position="676"/>
    </location>
</feature>
<feature type="binding site" evidence="2">
    <location>
        <position position="472"/>
    </location>
    <ligand>
        <name>Mn(2+)</name>
        <dbReference type="ChEBI" id="CHEBI:29035"/>
        <label>2</label>
    </ligand>
</feature>
<protein>
    <recommendedName>
        <fullName evidence="1">Cyclic-di-AMP phosphodiesterase</fullName>
        <ecNumber evidence="1">3.1.4.-</ecNumber>
    </recommendedName>
</protein>
<keyword evidence="1" id="KW-1003">Cell membrane</keyword>
<gene>
    <name evidence="7" type="ORF">IAA07_10585</name>
</gene>
<evidence type="ECO:0000313" key="7">
    <source>
        <dbReference type="EMBL" id="HJA71999.1"/>
    </source>
</evidence>
<dbReference type="SUPFAM" id="SSF64182">
    <property type="entry name" value="DHH phosphoesterases"/>
    <property type="match status" value="1"/>
</dbReference>
<feature type="binding site" evidence="2">
    <location>
        <position position="374"/>
    </location>
    <ligand>
        <name>Mn(2+)</name>
        <dbReference type="ChEBI" id="CHEBI:29035"/>
        <label>1</label>
    </ligand>
</feature>
<dbReference type="InterPro" id="IPR051319">
    <property type="entry name" value="Oligoribo/pAp-PDE_c-di-AMP_PDE"/>
</dbReference>
<feature type="binding site" evidence="2">
    <location>
        <position position="378"/>
    </location>
    <ligand>
        <name>Mn(2+)</name>
        <dbReference type="ChEBI" id="CHEBI:29035"/>
        <label>1</label>
    </ligand>
</feature>
<dbReference type="Proteomes" id="UP000823900">
    <property type="component" value="Unassembled WGS sequence"/>
</dbReference>
<evidence type="ECO:0000256" key="1">
    <source>
        <dbReference type="PIRNR" id="PIRNR026583"/>
    </source>
</evidence>
<evidence type="ECO:0000256" key="2">
    <source>
        <dbReference type="PIRSR" id="PIRSR026583-50"/>
    </source>
</evidence>
<dbReference type="Pfam" id="PF01368">
    <property type="entry name" value="DHH"/>
    <property type="match status" value="1"/>
</dbReference>